<keyword evidence="1" id="KW-0245">EGF-like domain</keyword>
<dbReference type="SUPFAM" id="SSF56112">
    <property type="entry name" value="Protein kinase-like (PK-like)"/>
    <property type="match status" value="1"/>
</dbReference>
<keyword evidence="3" id="KW-1015">Disulfide bond</keyword>
<dbReference type="PROSITE" id="PS50927">
    <property type="entry name" value="BULB_LECTIN"/>
    <property type="match status" value="1"/>
</dbReference>
<dbReference type="Pfam" id="PF00069">
    <property type="entry name" value="Pkinase"/>
    <property type="match status" value="1"/>
</dbReference>
<evidence type="ECO:0000256" key="1">
    <source>
        <dbReference type="ARBA" id="ARBA00022536"/>
    </source>
</evidence>
<name>A0A103Y0H3_CYNCS</name>
<dbReference type="Gramene" id="KVI00264">
    <property type="protein sequence ID" value="KVI00264"/>
    <property type="gene ID" value="Ccrd_021514"/>
</dbReference>
<dbReference type="InterPro" id="IPR000719">
    <property type="entry name" value="Prot_kinase_dom"/>
</dbReference>
<dbReference type="GO" id="GO:0004672">
    <property type="term" value="F:protein kinase activity"/>
    <property type="evidence" value="ECO:0007669"/>
    <property type="project" value="InterPro"/>
</dbReference>
<dbReference type="Gene3D" id="2.90.10.10">
    <property type="entry name" value="Bulb-type lectin domain"/>
    <property type="match status" value="2"/>
</dbReference>
<feature type="signal peptide" evidence="5">
    <location>
        <begin position="1"/>
        <end position="20"/>
    </location>
</feature>
<evidence type="ECO:0000256" key="5">
    <source>
        <dbReference type="SAM" id="SignalP"/>
    </source>
</evidence>
<dbReference type="STRING" id="59895.A0A103Y0H3"/>
<dbReference type="AlphaFoldDB" id="A0A103Y0H3"/>
<comment type="caution">
    <text evidence="7">The sequence shown here is derived from an EMBL/GenBank/DDBJ whole genome shotgun (WGS) entry which is preliminary data.</text>
</comment>
<dbReference type="OMA" id="NICIGRI"/>
<feature type="chain" id="PRO_5007119263" evidence="5">
    <location>
        <begin position="21"/>
        <end position="630"/>
    </location>
</feature>
<dbReference type="InterPro" id="IPR036426">
    <property type="entry name" value="Bulb-type_lectin_dom_sf"/>
</dbReference>
<dbReference type="InterPro" id="IPR011009">
    <property type="entry name" value="Kinase-like_dom_sf"/>
</dbReference>
<dbReference type="GO" id="GO:0048544">
    <property type="term" value="P:recognition of pollen"/>
    <property type="evidence" value="ECO:0007669"/>
    <property type="project" value="InterPro"/>
</dbReference>
<dbReference type="SMART" id="SM00108">
    <property type="entry name" value="B_lectin"/>
    <property type="match status" value="1"/>
</dbReference>
<dbReference type="Gene3D" id="1.10.510.10">
    <property type="entry name" value="Transferase(Phosphotransferase) domain 1"/>
    <property type="match status" value="1"/>
</dbReference>
<gene>
    <name evidence="7" type="ORF">Ccrd_021514</name>
</gene>
<keyword evidence="2 5" id="KW-0732">Signal</keyword>
<dbReference type="PANTHER" id="PTHR47976:SF15">
    <property type="entry name" value="G-TYPE LECTIN S-RECEPTOR-LIKE SERINE_THREONINE-PROTEIN KINASE RLK1"/>
    <property type="match status" value="1"/>
</dbReference>
<keyword evidence="4" id="KW-0325">Glycoprotein</keyword>
<dbReference type="SUPFAM" id="SSF51110">
    <property type="entry name" value="alpha-D-mannose-specific plant lectins"/>
    <property type="match status" value="1"/>
</dbReference>
<evidence type="ECO:0000256" key="4">
    <source>
        <dbReference type="ARBA" id="ARBA00023180"/>
    </source>
</evidence>
<keyword evidence="8" id="KW-1185">Reference proteome</keyword>
<organism evidence="7 8">
    <name type="scientific">Cynara cardunculus var. scolymus</name>
    <name type="common">Globe artichoke</name>
    <name type="synonym">Cynara scolymus</name>
    <dbReference type="NCBI Taxonomy" id="59895"/>
    <lineage>
        <taxon>Eukaryota</taxon>
        <taxon>Viridiplantae</taxon>
        <taxon>Streptophyta</taxon>
        <taxon>Embryophyta</taxon>
        <taxon>Tracheophyta</taxon>
        <taxon>Spermatophyta</taxon>
        <taxon>Magnoliopsida</taxon>
        <taxon>eudicotyledons</taxon>
        <taxon>Gunneridae</taxon>
        <taxon>Pentapetalae</taxon>
        <taxon>asterids</taxon>
        <taxon>campanulids</taxon>
        <taxon>Asterales</taxon>
        <taxon>Asteraceae</taxon>
        <taxon>Carduoideae</taxon>
        <taxon>Cardueae</taxon>
        <taxon>Carduinae</taxon>
        <taxon>Cynara</taxon>
    </lineage>
</organism>
<feature type="domain" description="Bulb-type lectin" evidence="6">
    <location>
        <begin position="30"/>
        <end position="146"/>
    </location>
</feature>
<evidence type="ECO:0000256" key="3">
    <source>
        <dbReference type="ARBA" id="ARBA00023157"/>
    </source>
</evidence>
<dbReference type="InterPro" id="IPR000858">
    <property type="entry name" value="S_locus_glycoprot_dom"/>
</dbReference>
<evidence type="ECO:0000313" key="7">
    <source>
        <dbReference type="EMBL" id="KVI00264.1"/>
    </source>
</evidence>
<dbReference type="FunFam" id="2.90.10.10:FF:000013">
    <property type="entry name" value="G-type lectin S-receptor-like serine/threonine-protein kinase LECRK1"/>
    <property type="match status" value="1"/>
</dbReference>
<dbReference type="Pfam" id="PF01453">
    <property type="entry name" value="B_lectin"/>
    <property type="match status" value="1"/>
</dbReference>
<dbReference type="CDD" id="cd01098">
    <property type="entry name" value="PAN_AP_plant"/>
    <property type="match status" value="1"/>
</dbReference>
<sequence length="630" mass="70740">MAEVLLCLFFLTTFLGFVAGQQTNCSVPVGASLTATPGVTPWLSSSSDFAFGFQQLQGNDNFLLSIWYDKIPDKTIIWYPETSATVSRGSKVELIDQRGIVLTDPQGREVWSTSGSFSDLACGFMNDTGNFEILGNNSGKIWESFSYPADTLLPTQVMEIRGQINSKKNKTNFSRGRFQLRLLPNGNLVLNIRDIFSNFPLNPYYVSGTFDADNSTNSGYQLIFDATGYMYILRRNGQKYDLTPRDALPSGDYYHRATLDPDGLFTQYYHPKNPTGNASWAVIWSEPKEVCFNGRIGSGACGLNNVCSLDGNRPKCECPRGFSLLDSNDPNGDCNRDFSPRCDEGYAGDLFDFIELNNTNWPGTDYAHIIPTNEQSCKNSCTEDCFCAVAVFANDQCWKKALPLTNGKKTSSENVKTFLKYQKDERPLQRPPPFLKEKDQRSLVLVGSVLLGYVAPEWFRNTPVTVKVDVFSYGVLLLEIISCQKSVVFDSDKEYVEVLTDWAWDCYHEGRVDALVENDMEGLDDLERVTTFVKIGLWCVQENPSLRPTMRKVVQMLEDFEVTDPPSAQRTNGASLTATSDVKPWLSSSGEFPTTSRERYFLVIHKVTLGLFVTILARFGRVSNFQQILY</sequence>
<dbReference type="PANTHER" id="PTHR47976">
    <property type="entry name" value="G-TYPE LECTIN S-RECEPTOR-LIKE SERINE/THREONINE-PROTEIN KINASE SD2-5"/>
    <property type="match status" value="1"/>
</dbReference>
<dbReference type="InterPro" id="IPR051343">
    <property type="entry name" value="G-type_lectin_kinases/EP1-like"/>
</dbReference>
<reference evidence="7 8" key="1">
    <citation type="journal article" date="2016" name="Sci. Rep.">
        <title>The genome sequence of the outbreeding globe artichoke constructed de novo incorporating a phase-aware low-pass sequencing strategy of F1 progeny.</title>
        <authorList>
            <person name="Scaglione D."/>
            <person name="Reyes-Chin-Wo S."/>
            <person name="Acquadro A."/>
            <person name="Froenicke L."/>
            <person name="Portis E."/>
            <person name="Beitel C."/>
            <person name="Tirone M."/>
            <person name="Mauro R."/>
            <person name="Lo Monaco A."/>
            <person name="Mauromicale G."/>
            <person name="Faccioli P."/>
            <person name="Cattivelli L."/>
            <person name="Rieseberg L."/>
            <person name="Michelmore R."/>
            <person name="Lanteri S."/>
        </authorList>
    </citation>
    <scope>NUCLEOTIDE SEQUENCE [LARGE SCALE GENOMIC DNA]</scope>
    <source>
        <strain evidence="7">2C</strain>
    </source>
</reference>
<dbReference type="Proteomes" id="UP000243975">
    <property type="component" value="Unassembled WGS sequence"/>
</dbReference>
<dbReference type="EMBL" id="LEKV01003395">
    <property type="protein sequence ID" value="KVI00264.1"/>
    <property type="molecule type" value="Genomic_DNA"/>
</dbReference>
<proteinExistence type="predicted"/>
<evidence type="ECO:0000256" key="2">
    <source>
        <dbReference type="ARBA" id="ARBA00022729"/>
    </source>
</evidence>
<evidence type="ECO:0000259" key="6">
    <source>
        <dbReference type="PROSITE" id="PS50927"/>
    </source>
</evidence>
<accession>A0A103Y0H3</accession>
<dbReference type="Pfam" id="PF00954">
    <property type="entry name" value="S_locus_glycop"/>
    <property type="match status" value="1"/>
</dbReference>
<evidence type="ECO:0000313" key="8">
    <source>
        <dbReference type="Proteomes" id="UP000243975"/>
    </source>
</evidence>
<protein>
    <submittedName>
        <fullName evidence="7">Bulb-type lectin domain-containing protein</fullName>
    </submittedName>
</protein>
<dbReference type="InterPro" id="IPR001480">
    <property type="entry name" value="Bulb-type_lectin_dom"/>
</dbReference>